<evidence type="ECO:0000259" key="10">
    <source>
        <dbReference type="PROSITE" id="PS51384"/>
    </source>
</evidence>
<dbReference type="PRINTS" id="PR00409">
    <property type="entry name" value="PHDIOXRDTASE"/>
</dbReference>
<evidence type="ECO:0000256" key="2">
    <source>
        <dbReference type="ARBA" id="ARBA00022630"/>
    </source>
</evidence>
<dbReference type="Proteomes" id="UP001645859">
    <property type="component" value="Unassembled WGS sequence"/>
</dbReference>
<keyword evidence="3" id="KW-0001">2Fe-2S</keyword>
<evidence type="ECO:0000256" key="6">
    <source>
        <dbReference type="ARBA" id="ARBA00023004"/>
    </source>
</evidence>
<keyword evidence="5" id="KW-0560">Oxidoreductase</keyword>
<feature type="domain" description="2Fe-2S ferredoxin-type" evidence="9">
    <location>
        <begin position="259"/>
        <end position="347"/>
    </location>
</feature>
<dbReference type="PANTHER" id="PTHR47354:SF1">
    <property type="entry name" value="CARNITINE MONOOXYGENASE REDUCTASE SUBUNIT"/>
    <property type="match status" value="1"/>
</dbReference>
<name>A0ABS1SFM7_9MICO</name>
<accession>A0ABS1SFM7</accession>
<dbReference type="PROSITE" id="PS51384">
    <property type="entry name" value="FAD_FR"/>
    <property type="match status" value="1"/>
</dbReference>
<feature type="domain" description="FAD-binding FR-type" evidence="10">
    <location>
        <begin position="16"/>
        <end position="119"/>
    </location>
</feature>
<keyword evidence="12" id="KW-1185">Reference proteome</keyword>
<dbReference type="SUPFAM" id="SSF63380">
    <property type="entry name" value="Riboflavin synthase domain-like"/>
    <property type="match status" value="1"/>
</dbReference>
<keyword evidence="7" id="KW-0411">Iron-sulfur</keyword>
<evidence type="ECO:0000256" key="5">
    <source>
        <dbReference type="ARBA" id="ARBA00023002"/>
    </source>
</evidence>
<keyword evidence="4" id="KW-0479">Metal-binding</keyword>
<reference evidence="11 12" key="1">
    <citation type="submission" date="2018-09" db="EMBL/GenBank/DDBJ databases">
        <title>Comparative genomics of Leucobacter spp.</title>
        <authorList>
            <person name="Reis A.C."/>
            <person name="Kolvenbach B.A."/>
            <person name="Corvini P.F.X."/>
            <person name="Nunes O.C."/>
        </authorList>
    </citation>
    <scope>NUCLEOTIDE SEQUENCE [LARGE SCALE GENOMIC DNA]</scope>
    <source>
        <strain evidence="11 12">TAN 31504</strain>
    </source>
</reference>
<dbReference type="InterPro" id="IPR008333">
    <property type="entry name" value="Cbr1-like_FAD-bd_dom"/>
</dbReference>
<dbReference type="InterPro" id="IPR017927">
    <property type="entry name" value="FAD-bd_FR_type"/>
</dbReference>
<dbReference type="Pfam" id="PF00111">
    <property type="entry name" value="Fer2"/>
    <property type="match status" value="1"/>
</dbReference>
<evidence type="ECO:0000256" key="1">
    <source>
        <dbReference type="ARBA" id="ARBA00001974"/>
    </source>
</evidence>
<dbReference type="Pfam" id="PF00970">
    <property type="entry name" value="FAD_binding_6"/>
    <property type="match status" value="1"/>
</dbReference>
<dbReference type="SUPFAM" id="SSF54292">
    <property type="entry name" value="2Fe-2S ferredoxin-like"/>
    <property type="match status" value="1"/>
</dbReference>
<dbReference type="InterPro" id="IPR012675">
    <property type="entry name" value="Beta-grasp_dom_sf"/>
</dbReference>
<evidence type="ECO:0000256" key="7">
    <source>
        <dbReference type="ARBA" id="ARBA00023014"/>
    </source>
</evidence>
<feature type="region of interest" description="Disordered" evidence="8">
    <location>
        <begin position="234"/>
        <end position="256"/>
    </location>
</feature>
<dbReference type="PANTHER" id="PTHR47354">
    <property type="entry name" value="NADH OXIDOREDUCTASE HCR"/>
    <property type="match status" value="1"/>
</dbReference>
<dbReference type="SUPFAM" id="SSF52343">
    <property type="entry name" value="Ferredoxin reductase-like, C-terminal NADP-linked domain"/>
    <property type="match status" value="1"/>
</dbReference>
<dbReference type="RefSeq" id="WP_202344377.1">
    <property type="nucleotide sequence ID" value="NZ_BAAAPI010000013.1"/>
</dbReference>
<dbReference type="InterPro" id="IPR039261">
    <property type="entry name" value="FNR_nucleotide-bd"/>
</dbReference>
<evidence type="ECO:0000256" key="8">
    <source>
        <dbReference type="SAM" id="MobiDB-lite"/>
    </source>
</evidence>
<keyword evidence="6" id="KW-0408">Iron</keyword>
<evidence type="ECO:0000313" key="11">
    <source>
        <dbReference type="EMBL" id="MBL3679117.1"/>
    </source>
</evidence>
<gene>
    <name evidence="11" type="ORF">D3230_07370</name>
</gene>
<proteinExistence type="predicted"/>
<protein>
    <submittedName>
        <fullName evidence="11">Oxidoreductase</fullName>
    </submittedName>
</protein>
<dbReference type="InterPro" id="IPR006058">
    <property type="entry name" value="2Fe2S_fd_BS"/>
</dbReference>
<evidence type="ECO:0000256" key="4">
    <source>
        <dbReference type="ARBA" id="ARBA00022723"/>
    </source>
</evidence>
<organism evidence="11 12">
    <name type="scientific">Leucobacter chromiireducens subsp. solipictus</name>
    <dbReference type="NCBI Taxonomy" id="398235"/>
    <lineage>
        <taxon>Bacteria</taxon>
        <taxon>Bacillati</taxon>
        <taxon>Actinomycetota</taxon>
        <taxon>Actinomycetes</taxon>
        <taxon>Micrococcales</taxon>
        <taxon>Microbacteriaceae</taxon>
        <taxon>Leucobacter</taxon>
    </lineage>
</organism>
<dbReference type="Gene3D" id="3.40.50.80">
    <property type="entry name" value="Nucleotide-binding domain of ferredoxin-NADP reductase (FNR) module"/>
    <property type="match status" value="1"/>
</dbReference>
<dbReference type="EMBL" id="QYAC01000003">
    <property type="protein sequence ID" value="MBL3679117.1"/>
    <property type="molecule type" value="Genomic_DNA"/>
</dbReference>
<comment type="caution">
    <text evidence="11">The sequence shown here is derived from an EMBL/GenBank/DDBJ whole genome shotgun (WGS) entry which is preliminary data.</text>
</comment>
<comment type="cofactor">
    <cofactor evidence="1">
        <name>FAD</name>
        <dbReference type="ChEBI" id="CHEBI:57692"/>
    </cofactor>
</comment>
<dbReference type="PROSITE" id="PS51085">
    <property type="entry name" value="2FE2S_FER_2"/>
    <property type="match status" value="1"/>
</dbReference>
<dbReference type="InterPro" id="IPR001041">
    <property type="entry name" value="2Fe-2S_ferredoxin-type"/>
</dbReference>
<dbReference type="CDD" id="cd06185">
    <property type="entry name" value="PDR_like"/>
    <property type="match status" value="1"/>
</dbReference>
<dbReference type="InterPro" id="IPR017938">
    <property type="entry name" value="Riboflavin_synthase-like_b-brl"/>
</dbReference>
<dbReference type="PROSITE" id="PS00197">
    <property type="entry name" value="2FE2S_FER_1"/>
    <property type="match status" value="1"/>
</dbReference>
<evidence type="ECO:0000259" key="9">
    <source>
        <dbReference type="PROSITE" id="PS51085"/>
    </source>
</evidence>
<dbReference type="Gene3D" id="3.10.20.30">
    <property type="match status" value="1"/>
</dbReference>
<sequence>MSANPAPRSPSSTIPPGFVVAHVRERRALTPQVTTFRLSLDDARTAESAAAGSHIEVLLDLGAGEEVRHYSICAASESDITIAVLREADGRGGSRHLHDEVQPGTELLVRGPRNTFPYRATGPALFVAGGIGITPFLTMIAEAEAAGVDWQLLYLGRDRDLMAYASELARHGDRVTFWDSATRGRADVAARIAALPPHTTVYACGPEPLQHALREAAAATGHAIVIEDFDSGKADAPAAQENEAPAGAPGGAVSADGRPSLPFTVELADGSEIDVAADQSILDALNQAGFRALSSCKRGTCGTCETPILEGTADHRDSVLSEEERAAGETMMICVSRACGSRITLDL</sequence>
<dbReference type="Gene3D" id="2.40.30.10">
    <property type="entry name" value="Translation factors"/>
    <property type="match status" value="1"/>
</dbReference>
<keyword evidence="2" id="KW-0285">Flavoprotein</keyword>
<evidence type="ECO:0000256" key="3">
    <source>
        <dbReference type="ARBA" id="ARBA00022714"/>
    </source>
</evidence>
<dbReference type="CDD" id="cd00207">
    <property type="entry name" value="fer2"/>
    <property type="match status" value="1"/>
</dbReference>
<evidence type="ECO:0000313" key="12">
    <source>
        <dbReference type="Proteomes" id="UP001645859"/>
    </source>
</evidence>
<dbReference type="InterPro" id="IPR036010">
    <property type="entry name" value="2Fe-2S_ferredoxin-like_sf"/>
</dbReference>
<dbReference type="InterPro" id="IPR050415">
    <property type="entry name" value="MRET"/>
</dbReference>